<dbReference type="Proteomes" id="UP000186922">
    <property type="component" value="Unassembled WGS sequence"/>
</dbReference>
<dbReference type="InterPro" id="IPR050546">
    <property type="entry name" value="Glycosyl_Hydrlase_16"/>
</dbReference>
<dbReference type="InterPro" id="IPR013320">
    <property type="entry name" value="ConA-like_dom_sf"/>
</dbReference>
<dbReference type="PANTHER" id="PTHR10963:SF55">
    <property type="entry name" value="GLYCOSIDE HYDROLASE FAMILY 16 PROTEIN"/>
    <property type="match status" value="1"/>
</dbReference>
<dbReference type="PANTHER" id="PTHR10963">
    <property type="entry name" value="GLYCOSYL HYDROLASE-RELATED"/>
    <property type="match status" value="1"/>
</dbReference>
<dbReference type="STRING" id="947166.A0A1D1VMY6"/>
<sequence length="250" mass="29159">MAVNYVLCIALCVLVGKIHGLNYVEIFRDDFRGNTINEAKWNRITTPSNVNQELQHYVWDDTWQEHDFLFLRSQKRNYGGRSYTSGRVDTQNKFNFLYGEVEWKAKLPRGTGIWPALWLLQWQCPPATPCTTWPPEIDVMEARGDQPNKVTTTLHYGRAPNNGDDTKEIWGIDFTADFHTYKVIWDPNQVTFFIDGREVYKITDKTHIPKEEMYLIMNVAVGGWYSGSPSNSTPFPTHFIIDYVTVHRWQ</sequence>
<keyword evidence="5" id="KW-1185">Reference proteome</keyword>
<feature type="domain" description="GH16" evidence="3">
    <location>
        <begin position="29"/>
        <end position="250"/>
    </location>
</feature>
<dbReference type="Pfam" id="PF00722">
    <property type="entry name" value="Glyco_hydro_16"/>
    <property type="match status" value="1"/>
</dbReference>
<comment type="similarity">
    <text evidence="1">Belongs to the glycosyl hydrolase 16 family.</text>
</comment>
<feature type="signal peptide" evidence="2">
    <location>
        <begin position="1"/>
        <end position="20"/>
    </location>
</feature>
<gene>
    <name evidence="4" type="primary">RvY_12782-1</name>
    <name evidence="4" type="synonym">RvY_12782.1</name>
    <name evidence="4" type="ORF">RvY_12782</name>
</gene>
<dbReference type="CDD" id="cd08023">
    <property type="entry name" value="GH16_laminarinase_like"/>
    <property type="match status" value="1"/>
</dbReference>
<comment type="caution">
    <text evidence="4">The sequence shown here is derived from an EMBL/GenBank/DDBJ whole genome shotgun (WGS) entry which is preliminary data.</text>
</comment>
<evidence type="ECO:0000256" key="2">
    <source>
        <dbReference type="SAM" id="SignalP"/>
    </source>
</evidence>
<evidence type="ECO:0000313" key="5">
    <source>
        <dbReference type="Proteomes" id="UP000186922"/>
    </source>
</evidence>
<dbReference type="Gene3D" id="2.60.120.200">
    <property type="match status" value="1"/>
</dbReference>
<dbReference type="AlphaFoldDB" id="A0A1D1VMY6"/>
<dbReference type="EMBL" id="BDGG01000008">
    <property type="protein sequence ID" value="GAV02186.1"/>
    <property type="molecule type" value="Genomic_DNA"/>
</dbReference>
<evidence type="ECO:0000259" key="3">
    <source>
        <dbReference type="PROSITE" id="PS51762"/>
    </source>
</evidence>
<proteinExistence type="inferred from homology"/>
<dbReference type="OrthoDB" id="4781at2759"/>
<keyword evidence="2" id="KW-0732">Signal</keyword>
<dbReference type="InterPro" id="IPR000757">
    <property type="entry name" value="Beta-glucanase-like"/>
</dbReference>
<dbReference type="GO" id="GO:0005975">
    <property type="term" value="P:carbohydrate metabolic process"/>
    <property type="evidence" value="ECO:0007669"/>
    <property type="project" value="InterPro"/>
</dbReference>
<name>A0A1D1VMY6_RAMVA</name>
<dbReference type="SUPFAM" id="SSF49899">
    <property type="entry name" value="Concanavalin A-like lectins/glucanases"/>
    <property type="match status" value="1"/>
</dbReference>
<evidence type="ECO:0000256" key="1">
    <source>
        <dbReference type="ARBA" id="ARBA00006865"/>
    </source>
</evidence>
<dbReference type="PROSITE" id="PS51762">
    <property type="entry name" value="GH16_2"/>
    <property type="match status" value="1"/>
</dbReference>
<accession>A0A1D1VMY6</accession>
<feature type="chain" id="PRO_5008898636" description="GH16 domain-containing protein" evidence="2">
    <location>
        <begin position="21"/>
        <end position="250"/>
    </location>
</feature>
<dbReference type="GO" id="GO:0004553">
    <property type="term" value="F:hydrolase activity, hydrolyzing O-glycosyl compounds"/>
    <property type="evidence" value="ECO:0007669"/>
    <property type="project" value="InterPro"/>
</dbReference>
<evidence type="ECO:0000313" key="4">
    <source>
        <dbReference type="EMBL" id="GAV02186.1"/>
    </source>
</evidence>
<protein>
    <recommendedName>
        <fullName evidence="3">GH16 domain-containing protein</fullName>
    </recommendedName>
</protein>
<reference evidence="4 5" key="1">
    <citation type="journal article" date="2016" name="Nat. Commun.">
        <title>Extremotolerant tardigrade genome and improved radiotolerance of human cultured cells by tardigrade-unique protein.</title>
        <authorList>
            <person name="Hashimoto T."/>
            <person name="Horikawa D.D."/>
            <person name="Saito Y."/>
            <person name="Kuwahara H."/>
            <person name="Kozuka-Hata H."/>
            <person name="Shin-I T."/>
            <person name="Minakuchi Y."/>
            <person name="Ohishi K."/>
            <person name="Motoyama A."/>
            <person name="Aizu T."/>
            <person name="Enomoto A."/>
            <person name="Kondo K."/>
            <person name="Tanaka S."/>
            <person name="Hara Y."/>
            <person name="Koshikawa S."/>
            <person name="Sagara H."/>
            <person name="Miura T."/>
            <person name="Yokobori S."/>
            <person name="Miyagawa K."/>
            <person name="Suzuki Y."/>
            <person name="Kubo T."/>
            <person name="Oyama M."/>
            <person name="Kohara Y."/>
            <person name="Fujiyama A."/>
            <person name="Arakawa K."/>
            <person name="Katayama T."/>
            <person name="Toyoda A."/>
            <person name="Kunieda T."/>
        </authorList>
    </citation>
    <scope>NUCLEOTIDE SEQUENCE [LARGE SCALE GENOMIC DNA]</scope>
    <source>
        <strain evidence="4 5">YOKOZUNA-1</strain>
    </source>
</reference>
<organism evidence="4 5">
    <name type="scientific">Ramazzottius varieornatus</name>
    <name type="common">Water bear</name>
    <name type="synonym">Tardigrade</name>
    <dbReference type="NCBI Taxonomy" id="947166"/>
    <lineage>
        <taxon>Eukaryota</taxon>
        <taxon>Metazoa</taxon>
        <taxon>Ecdysozoa</taxon>
        <taxon>Tardigrada</taxon>
        <taxon>Eutardigrada</taxon>
        <taxon>Parachela</taxon>
        <taxon>Hypsibioidea</taxon>
        <taxon>Ramazzottiidae</taxon>
        <taxon>Ramazzottius</taxon>
    </lineage>
</organism>